<evidence type="ECO:0000313" key="2">
    <source>
        <dbReference type="Proteomes" id="UP000824139"/>
    </source>
</evidence>
<name>A0A9D1K3A6_9BACT</name>
<dbReference type="EMBL" id="DVJO01000062">
    <property type="protein sequence ID" value="HIS82537.1"/>
    <property type="molecule type" value="Genomic_DNA"/>
</dbReference>
<sequence>MAKSFNDLAYDLRDFIVDKHANYRGLKHMSMQRYNNLTISMNSRRYGQPHVIVKIGISEGVFSFPYVNKMDGGLGMDERYVMQWVGNDMVIQTLNEHWKTIKLQEMDQGNK</sequence>
<evidence type="ECO:0000313" key="1">
    <source>
        <dbReference type="EMBL" id="HIS82537.1"/>
    </source>
</evidence>
<proteinExistence type="predicted"/>
<reference evidence="1" key="2">
    <citation type="journal article" date="2021" name="PeerJ">
        <title>Extensive microbial diversity within the chicken gut microbiome revealed by metagenomics and culture.</title>
        <authorList>
            <person name="Gilroy R."/>
            <person name="Ravi A."/>
            <person name="Getino M."/>
            <person name="Pursley I."/>
            <person name="Horton D.L."/>
            <person name="Alikhan N.F."/>
            <person name="Baker D."/>
            <person name="Gharbi K."/>
            <person name="Hall N."/>
            <person name="Watson M."/>
            <person name="Adriaenssens E.M."/>
            <person name="Foster-Nyarko E."/>
            <person name="Jarju S."/>
            <person name="Secka A."/>
            <person name="Antonio M."/>
            <person name="Oren A."/>
            <person name="Chaudhuri R.R."/>
            <person name="La Ragione R."/>
            <person name="Hildebrand F."/>
            <person name="Pallen M.J."/>
        </authorList>
    </citation>
    <scope>NUCLEOTIDE SEQUENCE</scope>
    <source>
        <strain evidence="1">CHK152-2994</strain>
    </source>
</reference>
<organism evidence="1 2">
    <name type="scientific">Candidatus Scatenecus faecavium</name>
    <dbReference type="NCBI Taxonomy" id="2840915"/>
    <lineage>
        <taxon>Bacteria</taxon>
        <taxon>Candidatus Scatenecus</taxon>
    </lineage>
</organism>
<dbReference type="Proteomes" id="UP000824139">
    <property type="component" value="Unassembled WGS sequence"/>
</dbReference>
<accession>A0A9D1K3A6</accession>
<comment type="caution">
    <text evidence="1">The sequence shown here is derived from an EMBL/GenBank/DDBJ whole genome shotgun (WGS) entry which is preliminary data.</text>
</comment>
<gene>
    <name evidence="1" type="ORF">IAD41_02890</name>
</gene>
<protein>
    <submittedName>
        <fullName evidence="1">Uncharacterized protein</fullName>
    </submittedName>
</protein>
<reference evidence="1" key="1">
    <citation type="submission" date="2020-10" db="EMBL/GenBank/DDBJ databases">
        <authorList>
            <person name="Gilroy R."/>
        </authorList>
    </citation>
    <scope>NUCLEOTIDE SEQUENCE</scope>
    <source>
        <strain evidence="1">CHK152-2994</strain>
    </source>
</reference>
<dbReference type="AlphaFoldDB" id="A0A9D1K3A6"/>